<dbReference type="InterPro" id="IPR032782">
    <property type="entry name" value="KhpB_N"/>
</dbReference>
<dbReference type="SMART" id="SM01245">
    <property type="entry name" value="Jag_N"/>
    <property type="match status" value="1"/>
</dbReference>
<evidence type="ECO:0000313" key="3">
    <source>
        <dbReference type="Proteomes" id="UP000198935"/>
    </source>
</evidence>
<gene>
    <name evidence="2" type="ORF">SAMN05421736_101719</name>
</gene>
<dbReference type="STRING" id="1503961.SAMN05421736_101719"/>
<evidence type="ECO:0000259" key="1">
    <source>
        <dbReference type="SMART" id="SM01245"/>
    </source>
</evidence>
<dbReference type="InterPro" id="IPR046865">
    <property type="entry name" value="FapA_b_solenoid"/>
</dbReference>
<dbReference type="PANTHER" id="PTHR38032">
    <property type="entry name" value="POLYMERASE-RELATED"/>
    <property type="match status" value="1"/>
</dbReference>
<name>A0A1H3I748_9BACI</name>
<dbReference type="EMBL" id="FNPI01000001">
    <property type="protein sequence ID" value="SDY22754.1"/>
    <property type="molecule type" value="Genomic_DNA"/>
</dbReference>
<dbReference type="Pfam" id="PF14804">
    <property type="entry name" value="Jag_N"/>
    <property type="match status" value="1"/>
</dbReference>
<dbReference type="AlphaFoldDB" id="A0A1H3I748"/>
<keyword evidence="3" id="KW-1185">Reference proteome</keyword>
<dbReference type="Pfam" id="PF03961">
    <property type="entry name" value="FapA"/>
    <property type="match status" value="1"/>
</dbReference>
<feature type="domain" description="RNA-binding protein KhpB N-terminal" evidence="1">
    <location>
        <begin position="5"/>
        <end position="56"/>
    </location>
</feature>
<accession>A0A1H3I748</accession>
<dbReference type="Proteomes" id="UP000198935">
    <property type="component" value="Unassembled WGS sequence"/>
</dbReference>
<sequence length="698" mass="76403">MQSIVSTGKNINNAIHTGLEILGVSKQEVNIEILRHESKGFFGINAKNAVVKLTKIADDLKNVKRKAGATLAAMEELATAVAEEELVPPPPVTDEKIAVRANREELLGEQANIVGMAWVSDGQIYYRSSENQFPLITVDGCLELFKNGRPVEEKTTIARQGDYFMMKLDTAEEESTWQMTMDERKLHVFLRVEPGWRKTYTVPDVEPAKHITLSTEEKKVPVNTLTYEKIISELGTMGVIHGFNQAEIVSAMQAKKAGTYEIAAGIKPKPGRHGWVERTVDVDIKNGLKEKADGSVDFREMKTIPAVEKGKIFAVVHPPVPGECGYTVTNEPLPAEQTFPVQLKLGRGTMLVDDKIVATESGRPHIEKRGQTVHVAIMPKLTLPGNVDLSTGNIRFLGDIEVAGNVEEGMTVESDKDIFVRNTVSKAMLIAKGSLSIGGTVISSAVSVGSSNIIEAELTQQLDVLQKNMDQITAVIRQLIYSPTYKEMAFTGAGIQPFLRILIEKKFQHFPPTAKRFMDMVKHTGDRLPDDEWTRIAAAMSQIFFTLAKEAISIGQMESLSHTMKKLLGAKQPAVSSESIMLVSNALNSNLYCSGDITITGKGCVNTKIYSGGVLTIKGTVRGGKVFGRLGVNVQKAGAEMGTATVIAVPDDQTIRMDTVLEGTTIKIGQMKHTFKETHFHLTASLNKERALCLTKND</sequence>
<evidence type="ECO:0000313" key="2">
    <source>
        <dbReference type="EMBL" id="SDY22754.1"/>
    </source>
</evidence>
<protein>
    <recommendedName>
        <fullName evidence="1">RNA-binding protein KhpB N-terminal domain-containing protein</fullName>
    </recommendedName>
</protein>
<dbReference type="InterPro" id="IPR038247">
    <property type="entry name" value="Jag_N_dom_sf"/>
</dbReference>
<reference evidence="3" key="1">
    <citation type="submission" date="2016-10" db="EMBL/GenBank/DDBJ databases">
        <authorList>
            <person name="Varghese N."/>
            <person name="Submissions S."/>
        </authorList>
    </citation>
    <scope>NUCLEOTIDE SEQUENCE [LARGE SCALE GENOMIC DNA]</scope>
    <source>
        <strain evidence="3">SP</strain>
    </source>
</reference>
<dbReference type="PANTHER" id="PTHR38032:SF1">
    <property type="entry name" value="RNA-BINDING PROTEIN KHPB N-TERMINAL DOMAIN-CONTAINING PROTEIN"/>
    <property type="match status" value="1"/>
</dbReference>
<organism evidence="2 3">
    <name type="scientific">Evansella caseinilytica</name>
    <dbReference type="NCBI Taxonomy" id="1503961"/>
    <lineage>
        <taxon>Bacteria</taxon>
        <taxon>Bacillati</taxon>
        <taxon>Bacillota</taxon>
        <taxon>Bacilli</taxon>
        <taxon>Bacillales</taxon>
        <taxon>Bacillaceae</taxon>
        <taxon>Evansella</taxon>
    </lineage>
</organism>
<proteinExistence type="predicted"/>
<dbReference type="InterPro" id="IPR046866">
    <property type="entry name" value="FapA_N"/>
</dbReference>
<dbReference type="Pfam" id="PF20250">
    <property type="entry name" value="FapA_N"/>
    <property type="match status" value="1"/>
</dbReference>
<dbReference type="InterPro" id="IPR005646">
    <property type="entry name" value="FapA"/>
</dbReference>
<dbReference type="Gene3D" id="3.30.30.80">
    <property type="entry name" value="probable RNA-binding protein from clostridium symbiosum atcc 14940"/>
    <property type="match status" value="1"/>
</dbReference>